<dbReference type="HOGENOM" id="CLU_168831_0_0_10"/>
<dbReference type="Proteomes" id="UP000007590">
    <property type="component" value="Chromosome"/>
</dbReference>
<protein>
    <recommendedName>
        <fullName evidence="1">YdhG-like domain-containing protein</fullName>
    </recommendedName>
</protein>
<evidence type="ECO:0000259" key="1">
    <source>
        <dbReference type="Pfam" id="PF08818"/>
    </source>
</evidence>
<dbReference type="AlphaFoldDB" id="H8KT14"/>
<dbReference type="KEGG" id="scn:Solca_0453"/>
<sequence>MLREIDQFYLHQNDPVRSCLIALRNYILTFNDQFTETWKYKMPCYCYKGKHFCYLWIDKKTREPYVLLVEGRQIDHPDLEAGDRSRMKILRIKPNEDLPVETLNTIFEQLVRLV</sequence>
<proteinExistence type="predicted"/>
<dbReference type="SUPFAM" id="SSF159888">
    <property type="entry name" value="YdhG-like"/>
    <property type="match status" value="1"/>
</dbReference>
<evidence type="ECO:0000313" key="2">
    <source>
        <dbReference type="EMBL" id="AFD05585.1"/>
    </source>
</evidence>
<organism evidence="2 3">
    <name type="scientific">Solitalea canadensis (strain ATCC 29591 / DSM 3403 / JCM 21819 / LMG 8368 / NBRC 15130 / NCIMB 12057 / USAM 9D)</name>
    <name type="common">Flexibacter canadensis</name>
    <dbReference type="NCBI Taxonomy" id="929556"/>
    <lineage>
        <taxon>Bacteria</taxon>
        <taxon>Pseudomonadati</taxon>
        <taxon>Bacteroidota</taxon>
        <taxon>Sphingobacteriia</taxon>
        <taxon>Sphingobacteriales</taxon>
        <taxon>Sphingobacteriaceae</taxon>
        <taxon>Solitalea</taxon>
    </lineage>
</organism>
<evidence type="ECO:0000313" key="3">
    <source>
        <dbReference type="Proteomes" id="UP000007590"/>
    </source>
</evidence>
<dbReference type="OrthoDB" id="670608at2"/>
<name>H8KT14_SOLCM</name>
<dbReference type="EMBL" id="CP003349">
    <property type="protein sequence ID" value="AFD05585.1"/>
    <property type="molecule type" value="Genomic_DNA"/>
</dbReference>
<reference evidence="2" key="1">
    <citation type="submission" date="2012-02" db="EMBL/GenBank/DDBJ databases">
        <title>The complete genome of Solitalea canadensis DSM 3403.</title>
        <authorList>
            <consortium name="US DOE Joint Genome Institute (JGI-PGF)"/>
            <person name="Lucas S."/>
            <person name="Copeland A."/>
            <person name="Lapidus A."/>
            <person name="Glavina del Rio T."/>
            <person name="Dalin E."/>
            <person name="Tice H."/>
            <person name="Bruce D."/>
            <person name="Goodwin L."/>
            <person name="Pitluck S."/>
            <person name="Peters L."/>
            <person name="Ovchinnikova G."/>
            <person name="Lu M."/>
            <person name="Kyrpides N."/>
            <person name="Mavromatis K."/>
            <person name="Ivanova N."/>
            <person name="Brettin T."/>
            <person name="Detter J.C."/>
            <person name="Han C."/>
            <person name="Larimer F."/>
            <person name="Land M."/>
            <person name="Hauser L."/>
            <person name="Markowitz V."/>
            <person name="Cheng J.-F."/>
            <person name="Hugenholtz P."/>
            <person name="Woyke T."/>
            <person name="Wu D."/>
            <person name="Spring S."/>
            <person name="Schroeder M."/>
            <person name="Kopitz M."/>
            <person name="Brambilla E."/>
            <person name="Klenk H.-P."/>
            <person name="Eisen J.A."/>
        </authorList>
    </citation>
    <scope>NUCLEOTIDE SEQUENCE</scope>
    <source>
        <strain evidence="2">DSM 3403</strain>
    </source>
</reference>
<dbReference type="eggNOG" id="ENOG5032SVM">
    <property type="taxonomic scope" value="Bacteria"/>
</dbReference>
<feature type="domain" description="YdhG-like" evidence="1">
    <location>
        <begin position="17"/>
        <end position="109"/>
    </location>
</feature>
<dbReference type="STRING" id="929556.Solca_0453"/>
<accession>H8KT14</accession>
<dbReference type="InterPro" id="IPR014922">
    <property type="entry name" value="YdhG-like"/>
</dbReference>
<dbReference type="Gene3D" id="3.90.1150.200">
    <property type="match status" value="1"/>
</dbReference>
<dbReference type="RefSeq" id="WP_014678813.1">
    <property type="nucleotide sequence ID" value="NC_017770.1"/>
</dbReference>
<gene>
    <name evidence="2" type="ordered locus">Solca_0453</name>
</gene>
<dbReference type="Pfam" id="PF08818">
    <property type="entry name" value="DUF1801"/>
    <property type="match status" value="1"/>
</dbReference>
<keyword evidence="3" id="KW-1185">Reference proteome</keyword>